<dbReference type="PANTHER" id="PTHR45896">
    <property type="entry name" value="N-ALPHA-ACETYLTRANSFERASE 30"/>
    <property type="match status" value="1"/>
</dbReference>
<dbReference type="Pfam" id="PF00583">
    <property type="entry name" value="Acetyltransf_1"/>
    <property type="match status" value="1"/>
</dbReference>
<dbReference type="InterPro" id="IPR000182">
    <property type="entry name" value="GNAT_dom"/>
</dbReference>
<feature type="region of interest" description="Disordered" evidence="4">
    <location>
        <begin position="266"/>
        <end position="305"/>
    </location>
</feature>
<dbReference type="SUPFAM" id="SSF55729">
    <property type="entry name" value="Acyl-CoA N-acyltransferases (Nat)"/>
    <property type="match status" value="1"/>
</dbReference>
<keyword evidence="2" id="KW-0012">Acyltransferase</keyword>
<dbReference type="InterPro" id="IPR016181">
    <property type="entry name" value="Acyl_CoA_acyltransferase"/>
</dbReference>
<dbReference type="EMBL" id="HG529543">
    <property type="protein sequence ID" value="CDI52482.1"/>
    <property type="molecule type" value="Genomic_DNA"/>
</dbReference>
<protein>
    <submittedName>
        <fullName evidence="6">Related to MAK3 N-acetyltransferase</fullName>
    </submittedName>
</protein>
<feature type="compositionally biased region" description="Polar residues" evidence="4">
    <location>
        <begin position="286"/>
        <end position="305"/>
    </location>
</feature>
<dbReference type="CDD" id="cd04301">
    <property type="entry name" value="NAT_SF"/>
    <property type="match status" value="1"/>
</dbReference>
<dbReference type="PROSITE" id="PS51186">
    <property type="entry name" value="GNAT"/>
    <property type="match status" value="1"/>
</dbReference>
<feature type="domain" description="N-acetyltransferase" evidence="5">
    <location>
        <begin position="121"/>
        <end position="258"/>
    </location>
</feature>
<dbReference type="AlphaFoldDB" id="A0A077R0V9"/>
<evidence type="ECO:0000256" key="4">
    <source>
        <dbReference type="SAM" id="MobiDB-lite"/>
    </source>
</evidence>
<dbReference type="InterPro" id="IPR044542">
    <property type="entry name" value="NAA30-like"/>
</dbReference>
<keyword evidence="1 6" id="KW-0808">Transferase</keyword>
<proteinExistence type="inferred from homology"/>
<evidence type="ECO:0000313" key="6">
    <source>
        <dbReference type="EMBL" id="CDI52482.1"/>
    </source>
</evidence>
<name>A0A077R0V9_9BASI</name>
<comment type="similarity">
    <text evidence="3">Belongs to the acetyltransferase family. MAK3 subfamily.</text>
</comment>
<dbReference type="GO" id="GO:0031417">
    <property type="term" value="C:NatC complex"/>
    <property type="evidence" value="ECO:0007669"/>
    <property type="project" value="TreeGrafter"/>
</dbReference>
<dbReference type="Gene3D" id="3.40.630.30">
    <property type="match status" value="1"/>
</dbReference>
<evidence type="ECO:0000259" key="5">
    <source>
        <dbReference type="PROSITE" id="PS51186"/>
    </source>
</evidence>
<evidence type="ECO:0000256" key="1">
    <source>
        <dbReference type="ARBA" id="ARBA00022679"/>
    </source>
</evidence>
<feature type="compositionally biased region" description="Basic and acidic residues" evidence="4">
    <location>
        <begin position="1"/>
        <end position="11"/>
    </location>
</feature>
<organism evidence="6">
    <name type="scientific">Melanopsichium pennsylvanicum 4</name>
    <dbReference type="NCBI Taxonomy" id="1398559"/>
    <lineage>
        <taxon>Eukaryota</taxon>
        <taxon>Fungi</taxon>
        <taxon>Dikarya</taxon>
        <taxon>Basidiomycota</taxon>
        <taxon>Ustilaginomycotina</taxon>
        <taxon>Ustilaginomycetes</taxon>
        <taxon>Ustilaginales</taxon>
        <taxon>Ustilaginaceae</taxon>
        <taxon>Melanopsichium</taxon>
    </lineage>
</organism>
<reference evidence="6" key="1">
    <citation type="journal article" date="2014" name="Genome Biol. Evol.">
        <title>Gene Loss Rather Than Gene Gain Is Associated with a Host Jump from Monocots to Dicots in the Smut Fungus Melanopsichium pennsylvanicum.</title>
        <authorList>
            <person name="Sharma R."/>
            <person name="Mishra B."/>
            <person name="Runge F."/>
            <person name="Thines M."/>
        </authorList>
    </citation>
    <scope>NUCLEOTIDE SEQUENCE</scope>
    <source>
        <strain evidence="6">4</strain>
    </source>
</reference>
<feature type="region of interest" description="Disordered" evidence="4">
    <location>
        <begin position="110"/>
        <end position="129"/>
    </location>
</feature>
<evidence type="ECO:0000256" key="3">
    <source>
        <dbReference type="ARBA" id="ARBA00024025"/>
    </source>
</evidence>
<feature type="compositionally biased region" description="Polar residues" evidence="4">
    <location>
        <begin position="14"/>
        <end position="23"/>
    </location>
</feature>
<sequence>MEESFLRRDVPQKPQETTQDQSLTSIMDSNSHDLDQRRELISNHPPLTSLQDRTNITIEPYVGEHQMGSIINLIEKELSEPYIVYTYRYFVNQWPNLCFFAYASRSSLTSTPASTTHSSNSSSSTLDSVAKHMNVANISEERERSHSDTHPPRTEQPAGVIVCKQDRHLKGTTRLMRGYIAMISVKTTHRGQGLAKQLVRRAVKEMVKLGAQEVVLETEADNEAALGLYESLGFVREKRLHRFYLNGKDSFRLVLPVPRVSQQAISPEMDLPPPMGLIQPPYPAASQPQRPNFQTDKFSSGSITQ</sequence>
<feature type="region of interest" description="Disordered" evidence="4">
    <location>
        <begin position="1"/>
        <end position="23"/>
    </location>
</feature>
<feature type="compositionally biased region" description="Low complexity" evidence="4">
    <location>
        <begin position="110"/>
        <end position="128"/>
    </location>
</feature>
<evidence type="ECO:0000256" key="2">
    <source>
        <dbReference type="ARBA" id="ARBA00023315"/>
    </source>
</evidence>
<feature type="compositionally biased region" description="Pro residues" evidence="4">
    <location>
        <begin position="270"/>
        <end position="283"/>
    </location>
</feature>
<accession>A0A077R0V9</accession>
<dbReference type="PANTHER" id="PTHR45896:SF1">
    <property type="entry name" value="N-ALPHA-ACETYLTRANSFERASE 30"/>
    <property type="match status" value="1"/>
</dbReference>
<dbReference type="GO" id="GO:0004596">
    <property type="term" value="F:protein-N-terminal amino-acid acetyltransferase activity"/>
    <property type="evidence" value="ECO:0007669"/>
    <property type="project" value="InterPro"/>
</dbReference>